<evidence type="ECO:0000313" key="2">
    <source>
        <dbReference type="Proteomes" id="UP000195667"/>
    </source>
</evidence>
<evidence type="ECO:0000313" key="1">
    <source>
        <dbReference type="EMBL" id="SJM92626.1"/>
    </source>
</evidence>
<dbReference type="AlphaFoldDB" id="A0A1R4H8U8"/>
<protein>
    <submittedName>
        <fullName evidence="1">Uncharacterized protein</fullName>
    </submittedName>
</protein>
<proteinExistence type="predicted"/>
<accession>A0A1R4H8U8</accession>
<reference evidence="2" key="1">
    <citation type="submission" date="2017-02" db="EMBL/GenBank/DDBJ databases">
        <authorList>
            <person name="Daims H."/>
        </authorList>
    </citation>
    <scope>NUCLEOTIDE SEQUENCE [LARGE SCALE GENOMIC DNA]</scope>
</reference>
<name>A0A1R4H8U8_9GAMM</name>
<organism evidence="1 2">
    <name type="scientific">Crenothrix polyspora</name>
    <dbReference type="NCBI Taxonomy" id="360316"/>
    <lineage>
        <taxon>Bacteria</taxon>
        <taxon>Pseudomonadati</taxon>
        <taxon>Pseudomonadota</taxon>
        <taxon>Gammaproteobacteria</taxon>
        <taxon>Methylococcales</taxon>
        <taxon>Crenotrichaceae</taxon>
        <taxon>Crenothrix</taxon>
    </lineage>
</organism>
<keyword evidence="2" id="KW-1185">Reference proteome</keyword>
<dbReference type="Proteomes" id="UP000195667">
    <property type="component" value="Unassembled WGS sequence"/>
</dbReference>
<gene>
    <name evidence="1" type="ORF">CRENPOLYSF1_300061</name>
</gene>
<sequence length="62" mass="7029">MLDDVFTARRKFLGSNWVKNFQGLASESLTDVTQANEESMTYKAKNNCKLLIVRSRCVTSDP</sequence>
<dbReference type="EMBL" id="FUKI01000105">
    <property type="protein sequence ID" value="SJM92626.1"/>
    <property type="molecule type" value="Genomic_DNA"/>
</dbReference>